<feature type="region of interest" description="Disordered" evidence="1">
    <location>
        <begin position="451"/>
        <end position="519"/>
    </location>
</feature>
<accession>A0A4S4KZM0</accession>
<protein>
    <submittedName>
        <fullName evidence="2">Uncharacterized protein</fullName>
    </submittedName>
</protein>
<feature type="compositionally biased region" description="Polar residues" evidence="1">
    <location>
        <begin position="67"/>
        <end position="76"/>
    </location>
</feature>
<organism evidence="2 3">
    <name type="scientific">Phellinidium pouzarii</name>
    <dbReference type="NCBI Taxonomy" id="167371"/>
    <lineage>
        <taxon>Eukaryota</taxon>
        <taxon>Fungi</taxon>
        <taxon>Dikarya</taxon>
        <taxon>Basidiomycota</taxon>
        <taxon>Agaricomycotina</taxon>
        <taxon>Agaricomycetes</taxon>
        <taxon>Hymenochaetales</taxon>
        <taxon>Hymenochaetaceae</taxon>
        <taxon>Phellinidium</taxon>
    </lineage>
</organism>
<feature type="region of interest" description="Disordered" evidence="1">
    <location>
        <begin position="19"/>
        <end position="76"/>
    </location>
</feature>
<evidence type="ECO:0000313" key="2">
    <source>
        <dbReference type="EMBL" id="THH04167.1"/>
    </source>
</evidence>
<name>A0A4S4KZM0_9AGAM</name>
<feature type="compositionally biased region" description="Basic residues" evidence="1">
    <location>
        <begin position="372"/>
        <end position="386"/>
    </location>
</feature>
<feature type="region of interest" description="Disordered" evidence="1">
    <location>
        <begin position="367"/>
        <end position="419"/>
    </location>
</feature>
<feature type="compositionally biased region" description="Low complexity" evidence="1">
    <location>
        <begin position="274"/>
        <end position="288"/>
    </location>
</feature>
<feature type="compositionally biased region" description="Low complexity" evidence="1">
    <location>
        <begin position="465"/>
        <end position="477"/>
    </location>
</feature>
<feature type="compositionally biased region" description="Polar residues" evidence="1">
    <location>
        <begin position="487"/>
        <end position="501"/>
    </location>
</feature>
<feature type="region of interest" description="Disordered" evidence="1">
    <location>
        <begin position="171"/>
        <end position="288"/>
    </location>
</feature>
<proteinExistence type="predicted"/>
<sequence length="561" mass="62568">MLPISPRSSIHTQRFSSVGTFASSPGQHPATPHPIQFPVPAIGDDQFNPYHDRDSLRRDDPYRDQDALSQGNPTYIDQNAFEHSYVDVDENMDIGREDEEFARRAPAPRRGPFRILRQFFRALAFPFKIQRFLPKFMRRRRPTSALDIEFRDPTPVPPSIRLTYSQERGNGEHDHVQQDLLVPPPPSTAPVTMIEVGTVNGRDDGNDLGRSASLRSHLSRQSQSHKGSVAHGATEETTAVPNTTSPVNTHHSTRTSLAHGFPPQPPPSLRKTPTRSSRTHSISTTSSHDSSLLYHITRLYHAICALYRLPWVATQRRRVTVDFVPAYSSARSKYRVRPDLTNAVPPADRAALRAIADLPESESWYHPSIQQIRKRRERRERRHRHSYQSDHYQQFPTHHRQPTGGSTHANASPGSAAGIHGLNNSPSAFAFSYGSHPLYMFPTPQHYNTAGVTNAPEVGTGGIGSSRPARPPSVVSVTTARPRHQPRSSQSLGHNTTSSAGSGRDRGDMPRSPPPIAQPMYIMPTFAPGLPPLPPSYAHVFPYQYPPAWMPTPSPPQQQHQ</sequence>
<reference evidence="2 3" key="1">
    <citation type="submission" date="2019-02" db="EMBL/GenBank/DDBJ databases">
        <title>Genome sequencing of the rare red list fungi Phellinidium pouzarii.</title>
        <authorList>
            <person name="Buettner E."/>
            <person name="Kellner H."/>
        </authorList>
    </citation>
    <scope>NUCLEOTIDE SEQUENCE [LARGE SCALE GENOMIC DNA]</scope>
    <source>
        <strain evidence="2 3">DSM 108285</strain>
    </source>
</reference>
<dbReference type="Proteomes" id="UP000308199">
    <property type="component" value="Unassembled WGS sequence"/>
</dbReference>
<dbReference type="EMBL" id="SGPK01000369">
    <property type="protein sequence ID" value="THH04167.1"/>
    <property type="molecule type" value="Genomic_DNA"/>
</dbReference>
<keyword evidence="3" id="KW-1185">Reference proteome</keyword>
<feature type="compositionally biased region" description="Polar residues" evidence="1">
    <location>
        <begin position="403"/>
        <end position="413"/>
    </location>
</feature>
<dbReference type="OrthoDB" id="3329824at2759"/>
<comment type="caution">
    <text evidence="2">The sequence shown here is derived from an EMBL/GenBank/DDBJ whole genome shotgun (WGS) entry which is preliminary data.</text>
</comment>
<evidence type="ECO:0000256" key="1">
    <source>
        <dbReference type="SAM" id="MobiDB-lite"/>
    </source>
</evidence>
<dbReference type="AlphaFoldDB" id="A0A4S4KZM0"/>
<feature type="compositionally biased region" description="Polar residues" evidence="1">
    <location>
        <begin position="235"/>
        <end position="256"/>
    </location>
</feature>
<feature type="compositionally biased region" description="Low complexity" evidence="1">
    <location>
        <begin position="213"/>
        <end position="225"/>
    </location>
</feature>
<gene>
    <name evidence="2" type="ORF">EW145_g5719</name>
</gene>
<evidence type="ECO:0000313" key="3">
    <source>
        <dbReference type="Proteomes" id="UP000308199"/>
    </source>
</evidence>
<feature type="compositionally biased region" description="Basic and acidic residues" evidence="1">
    <location>
        <begin position="50"/>
        <end position="66"/>
    </location>
</feature>